<dbReference type="Gene3D" id="3.30.470.20">
    <property type="entry name" value="ATP-grasp fold, B domain"/>
    <property type="match status" value="1"/>
</dbReference>
<dbReference type="PANTHER" id="PTHR43585">
    <property type="entry name" value="FUMIPYRROLE BIOSYNTHESIS PROTEIN C"/>
    <property type="match status" value="1"/>
</dbReference>
<dbReference type="InterPro" id="IPR011761">
    <property type="entry name" value="ATP-grasp"/>
</dbReference>
<evidence type="ECO:0000313" key="11">
    <source>
        <dbReference type="Proteomes" id="UP000557842"/>
    </source>
</evidence>
<evidence type="ECO:0000256" key="4">
    <source>
        <dbReference type="PROSITE-ProRule" id="PRU00409"/>
    </source>
</evidence>
<keyword evidence="2 4" id="KW-0547">Nucleotide-binding</keyword>
<evidence type="ECO:0000256" key="1">
    <source>
        <dbReference type="ARBA" id="ARBA00022598"/>
    </source>
</evidence>
<evidence type="ECO:0000313" key="7">
    <source>
        <dbReference type="EMBL" id="EAI8858848.1"/>
    </source>
</evidence>
<keyword evidence="10" id="KW-1185">Reference proteome</keyword>
<protein>
    <submittedName>
        <fullName evidence="9">ATP-grasp domain-containing protein</fullName>
    </submittedName>
</protein>
<gene>
    <name evidence="8" type="ORF">AAH17_06015</name>
    <name evidence="9" type="ORF">AAH24_07390</name>
    <name evidence="6" type="ORF">BVH53_06515</name>
    <name evidence="7" type="ORF">CX802_03165</name>
</gene>
<evidence type="ECO:0000256" key="2">
    <source>
        <dbReference type="ARBA" id="ARBA00022741"/>
    </source>
</evidence>
<evidence type="ECO:0000313" key="6">
    <source>
        <dbReference type="EMBL" id="EAI5408349.1"/>
    </source>
</evidence>
<feature type="domain" description="ATP-grasp" evidence="5">
    <location>
        <begin position="18"/>
        <end position="176"/>
    </location>
</feature>
<evidence type="ECO:0000259" key="5">
    <source>
        <dbReference type="PROSITE" id="PS50975"/>
    </source>
</evidence>
<dbReference type="InterPro" id="IPR052032">
    <property type="entry name" value="ATP-dep_AA_Ligase"/>
</dbReference>
<comment type="caution">
    <text evidence="9">The sequence shown here is derived from an EMBL/GenBank/DDBJ whole genome shotgun (WGS) entry which is preliminary data.</text>
</comment>
<evidence type="ECO:0000313" key="9">
    <source>
        <dbReference type="EMBL" id="EAK0469181.1"/>
    </source>
</evidence>
<reference evidence="9 11" key="1">
    <citation type="submission" date="2018-05" db="EMBL/GenBank/DDBJ databases">
        <authorList>
            <consortium name="PulseNet: The National Subtyping Network for Foodborne Disease Surveillance"/>
            <person name="Tarr C.L."/>
            <person name="Trees E."/>
            <person name="Katz L.S."/>
            <person name="Carleton-Romer H.A."/>
            <person name="Stroika S."/>
            <person name="Kucerova Z."/>
            <person name="Roache K.F."/>
            <person name="Sabol A.L."/>
            <person name="Besser J."/>
            <person name="Gerner-Smidt P."/>
        </authorList>
    </citation>
    <scope>NUCLEOTIDE SEQUENCE</scope>
    <source>
        <strain evidence="8">2014D-0197</strain>
        <strain evidence="6 11">2016D-0221</strain>
        <strain evidence="9">D4313</strain>
        <strain evidence="7 10">PNUSAC001503</strain>
    </source>
</reference>
<dbReference type="EMBL" id="AABQDW010000011">
    <property type="protein sequence ID" value="EAI5408349.1"/>
    <property type="molecule type" value="Genomic_DNA"/>
</dbReference>
<dbReference type="Proteomes" id="UP000535509">
    <property type="component" value="Unassembled WGS sequence"/>
</dbReference>
<dbReference type="GO" id="GO:0046872">
    <property type="term" value="F:metal ion binding"/>
    <property type="evidence" value="ECO:0007669"/>
    <property type="project" value="InterPro"/>
</dbReference>
<keyword evidence="1" id="KW-0436">Ligase</keyword>
<dbReference type="AlphaFoldDB" id="A0A5L4L7C2"/>
<evidence type="ECO:0000313" key="10">
    <source>
        <dbReference type="Proteomes" id="UP000535509"/>
    </source>
</evidence>
<dbReference type="PANTHER" id="PTHR43585:SF2">
    <property type="entry name" value="ATP-GRASP ENZYME FSQD"/>
    <property type="match status" value="1"/>
</dbReference>
<dbReference type="GO" id="GO:0016874">
    <property type="term" value="F:ligase activity"/>
    <property type="evidence" value="ECO:0007669"/>
    <property type="project" value="UniProtKB-KW"/>
</dbReference>
<dbReference type="GO" id="GO:0005524">
    <property type="term" value="F:ATP binding"/>
    <property type="evidence" value="ECO:0007669"/>
    <property type="project" value="UniProtKB-UniRule"/>
</dbReference>
<dbReference type="SUPFAM" id="SSF56059">
    <property type="entry name" value="Glutathione synthetase ATP-binding domain-like"/>
    <property type="match status" value="1"/>
</dbReference>
<dbReference type="PROSITE" id="PS50975">
    <property type="entry name" value="ATP_GRASP"/>
    <property type="match status" value="1"/>
</dbReference>
<accession>A0A5L4L7C2</accession>
<dbReference type="GeneID" id="61065369"/>
<keyword evidence="3 4" id="KW-0067">ATP-binding</keyword>
<dbReference type="Pfam" id="PF13535">
    <property type="entry name" value="ATP-grasp_4"/>
    <property type="match status" value="1"/>
</dbReference>
<name>A0A5L4L7C2_CAMFE</name>
<dbReference type="RefSeq" id="WP_002850573.1">
    <property type="nucleotide sequence ID" value="NZ_AABUZP020000015.1"/>
</dbReference>
<dbReference type="EMBL" id="AABTCC010000007">
    <property type="protein sequence ID" value="EAI8858848.1"/>
    <property type="molecule type" value="Genomic_DNA"/>
</dbReference>
<dbReference type="EMBL" id="AACCXK010000009">
    <property type="protein sequence ID" value="EAK0453214.1"/>
    <property type="molecule type" value="Genomic_DNA"/>
</dbReference>
<evidence type="ECO:0000256" key="3">
    <source>
        <dbReference type="ARBA" id="ARBA00022840"/>
    </source>
</evidence>
<dbReference type="Proteomes" id="UP000557842">
    <property type="component" value="Unassembled WGS sequence"/>
</dbReference>
<organism evidence="9">
    <name type="scientific">Campylobacter fetus</name>
    <dbReference type="NCBI Taxonomy" id="196"/>
    <lineage>
        <taxon>Bacteria</taxon>
        <taxon>Pseudomonadati</taxon>
        <taxon>Campylobacterota</taxon>
        <taxon>Epsilonproteobacteria</taxon>
        <taxon>Campylobacterales</taxon>
        <taxon>Campylobacteraceae</taxon>
        <taxon>Campylobacter</taxon>
    </lineage>
</organism>
<sequence length="267" mass="30157">MRPIECHLITPNLDLRVLKFPLIIKPRFGSGSRDVIAVKDQHEFKNALAKIDLSKEDFLAETLVEGTEYGLSGAVINGKYIHILIREKLLTPLPYRQSIGNLSAPEILEVTRYMQRVATRLNLKNCLINADLIITPEGEPFIIELAPRPSGHYLSSTFVEISTGVNMTKEWINMILGKPFSFEPKFTKHAIIRYFDFEGRVVPPNFEILKNELGIVKYECNINGILGKVINGASIMNRGYAIIVASNKQECLTNTDALIKKFKKEIK</sequence>
<dbReference type="EMBL" id="AACCXM010000007">
    <property type="protein sequence ID" value="EAK0469181.1"/>
    <property type="molecule type" value="Genomic_DNA"/>
</dbReference>
<evidence type="ECO:0000313" key="8">
    <source>
        <dbReference type="EMBL" id="EAK0453214.1"/>
    </source>
</evidence>
<proteinExistence type="predicted"/>